<dbReference type="InterPro" id="IPR021259">
    <property type="entry name" value="DUF2817"/>
</dbReference>
<name>A0A2W7PEY0_9BURK</name>
<dbReference type="Pfam" id="PF10994">
    <property type="entry name" value="DUF2817"/>
    <property type="match status" value="1"/>
</dbReference>
<dbReference type="Gene3D" id="3.40.630.10">
    <property type="entry name" value="Zn peptidases"/>
    <property type="match status" value="1"/>
</dbReference>
<dbReference type="EMBL" id="QKZN01000001">
    <property type="protein sequence ID" value="PZX33973.1"/>
    <property type="molecule type" value="Genomic_DNA"/>
</dbReference>
<reference evidence="1" key="1">
    <citation type="submission" date="2018-06" db="EMBL/GenBank/DDBJ databases">
        <title>Genomic Encyclopedia of Type Strains, Phase IV (KMG-V): Genome sequencing to study the core and pangenomes of soil and plant-associated prokaryotes.</title>
        <authorList>
            <person name="Whitman W."/>
        </authorList>
    </citation>
    <scope>NUCLEOTIDE SEQUENCE [LARGE SCALE GENOMIC DNA]</scope>
    <source>
        <strain evidence="1">MLR2-44</strain>
    </source>
</reference>
<keyword evidence="2" id="KW-1185">Reference proteome</keyword>
<dbReference type="CDD" id="cd06233">
    <property type="entry name" value="M14-like"/>
    <property type="match status" value="1"/>
</dbReference>
<protein>
    <submittedName>
        <fullName evidence="1">Uncharacterized protein DUF2817</fullName>
    </submittedName>
</protein>
<evidence type="ECO:0000313" key="1">
    <source>
        <dbReference type="EMBL" id="PZX33973.1"/>
    </source>
</evidence>
<gene>
    <name evidence="1" type="ORF">C7416_101255</name>
</gene>
<evidence type="ECO:0000313" key="2">
    <source>
        <dbReference type="Proteomes" id="UP000249638"/>
    </source>
</evidence>
<sequence>MHPSALFSQTYAEARSKFLYAARDAGLRVESTVHPLRGRHGEALAVDVARHGRGDASRLLIVSSGCHGVEGFAGSGVQAGLLLDGSFHRQASAADVAVLYVHALNPWGFSWWRRWTEDNIDLNRNFRDFDAPAPANPGYAQLAQALVPETWPSAEADQVLWDYVAAHGMRAIETAVAAGQYSHPDGLFFGGDAPTWSHRALLEILRQHATQCRELAWLDLHTATGAQAQATPVLMSPDEPDALARARAWWGSGVTQLEDGNGPMVPRLGTLAVGVRPAFAQAAYTNLVLEFGTETGEEVLNALRAAQWLDRQPDPDAAVRAAIDRRIRDAFYTDTDAWKRATLAQGLDAACRAVAGLAGGMSVRRAVPGLP</sequence>
<dbReference type="SUPFAM" id="SSF53187">
    <property type="entry name" value="Zn-dependent exopeptidases"/>
    <property type="match status" value="1"/>
</dbReference>
<dbReference type="Proteomes" id="UP000249638">
    <property type="component" value="Unassembled WGS sequence"/>
</dbReference>
<proteinExistence type="predicted"/>
<accession>A0A2W7PEY0</accession>
<dbReference type="AlphaFoldDB" id="A0A2W7PEY0"/>
<comment type="caution">
    <text evidence="1">The sequence shown here is derived from an EMBL/GenBank/DDBJ whole genome shotgun (WGS) entry which is preliminary data.</text>
</comment>
<organism evidence="1 2">
    <name type="scientific">Cupriavidus phytorum</name>
    <dbReference type="NCBI Taxonomy" id="3024399"/>
    <lineage>
        <taxon>Bacteria</taxon>
        <taxon>Pseudomonadati</taxon>
        <taxon>Pseudomonadota</taxon>
        <taxon>Betaproteobacteria</taxon>
        <taxon>Burkholderiales</taxon>
        <taxon>Burkholderiaceae</taxon>
        <taxon>Cupriavidus</taxon>
    </lineage>
</organism>